<keyword evidence="6" id="KW-0067">ATP-binding</keyword>
<evidence type="ECO:0000256" key="8">
    <source>
        <dbReference type="ARBA" id="ARBA00034811"/>
    </source>
</evidence>
<dbReference type="GO" id="GO:0005829">
    <property type="term" value="C:cytosol"/>
    <property type="evidence" value="ECO:0007669"/>
    <property type="project" value="TreeGrafter"/>
</dbReference>
<comment type="similarity">
    <text evidence="2">Belongs to the AAA ATPase family.</text>
</comment>
<evidence type="ECO:0000313" key="13">
    <source>
        <dbReference type="Proteomes" id="UP001148018"/>
    </source>
</evidence>
<comment type="catalytic activity">
    <reaction evidence="10">
        <text>ATP + H2O = ADP + phosphate + H(+)</text>
        <dbReference type="Rhea" id="RHEA:13065"/>
        <dbReference type="ChEBI" id="CHEBI:15377"/>
        <dbReference type="ChEBI" id="CHEBI:15378"/>
        <dbReference type="ChEBI" id="CHEBI:30616"/>
        <dbReference type="ChEBI" id="CHEBI:43474"/>
        <dbReference type="ChEBI" id="CHEBI:456216"/>
    </reaction>
    <physiologicalReaction direction="left-to-right" evidence="10">
        <dbReference type="Rhea" id="RHEA:13066"/>
    </physiologicalReaction>
</comment>
<dbReference type="GO" id="GO:0016558">
    <property type="term" value="P:protein import into peroxisome matrix"/>
    <property type="evidence" value="ECO:0007669"/>
    <property type="project" value="TreeGrafter"/>
</dbReference>
<evidence type="ECO:0000256" key="10">
    <source>
        <dbReference type="ARBA" id="ARBA00048778"/>
    </source>
</evidence>
<dbReference type="AlphaFoldDB" id="A0A9Q0IYI6"/>
<keyword evidence="7" id="KW-0472">Membrane</keyword>
<dbReference type="Proteomes" id="UP001148018">
    <property type="component" value="Unassembled WGS sequence"/>
</dbReference>
<reference evidence="12" key="1">
    <citation type="submission" date="2022-07" db="EMBL/GenBank/DDBJ databases">
        <title>Chromosome-level genome of Muraenolepis orangiensis.</title>
        <authorList>
            <person name="Kim J."/>
        </authorList>
    </citation>
    <scope>NUCLEOTIDE SEQUENCE</scope>
    <source>
        <strain evidence="12">KU_S4_2022</strain>
        <tissue evidence="12">Muscle</tissue>
    </source>
</reference>
<dbReference type="SUPFAM" id="SSF52540">
    <property type="entry name" value="P-loop containing nucleoside triphosphate hydrolases"/>
    <property type="match status" value="2"/>
</dbReference>
<dbReference type="GO" id="GO:0016887">
    <property type="term" value="F:ATP hydrolysis activity"/>
    <property type="evidence" value="ECO:0007669"/>
    <property type="project" value="InterPro"/>
</dbReference>
<sequence length="927" mass="100795">MAARVVLSCLDPFPTHINLLDVLVDKVYFEDAFHTDSVVVVLFTAAQPDRRSSILLCAHPSPNPNPYPEARSPPVQLLVSRLFLQHHDLQNRAAGSVRLVSPSSLSEVVVGARSNSAFKWASSAQFSSGLQGLAADGRPLLAREGAELLLPFHPLFGEDQDRVQQLLLDLMVLSCSPVRQGRITAGTCIVVSDLSESPGGLSLAKPRTSNLKVFVSDFAHLSDSLSRSSSLLANKKVLKSGFSGFLPALEGRVEVRVANLLPLLRDPRLRGQDLDSTVLVSNNLLMKLGLFNHEWVVLSEVEQHAGVDASPPRRGRLASLLALDLPPSSLELHLNDSFGLVSTTHWFNLSGGKALPSASRTLRVKRWNESSELQASPSSCSSASPHFASHLHVDPVRSRDYDAHRCYDSMLAHHFTTARLVSPGDVLSVSAEEYTGERWVVLYFKVTKVFASGEDDQTGVYLADNIHTSLYTGGYTSSRGPRGCGKRTSVKAACRRLHLQLLEVQCVSLCGDTAAACEVKMRTLFKKAQSLQPCLLLLRNLQYLRSAREGADKDSRVSVESPNEDQREAMLASLTLGLPLGREVNLQHLAKITSGLVLCDLGSLLAEAGRTTAARLKNTCVGQLEEDLCSSGVKVQLQDFLSALETLQDKQAQAVGAPKIPSVRWQEVGGLQEVKDDILDTVQLPLQRPELMSLGLHRVGLLLYGPPGTGKTLLAKAVATECSMTFLSEENIREVFSRARAAAPCVVFFDELDSLAPSRGRSGDSGGVMDRVVSQLLAELDGLHSIRGVFVIGATNRPDLLDQALLRPGRFDKLVYVGMNSDRESQLQVLKAITAKFHLEPGVSLELVVDACPRQLTGADLYALCSEAMTAAIRRKIGLINDGLDTEDSPVLLSSEDFDIALKNIQPSVSDQELLKYQDIQQKLTAK</sequence>
<accession>A0A9Q0IYI6</accession>
<dbReference type="PANTHER" id="PTHR23077:SF9">
    <property type="entry name" value="PEROXISOMAL ATPASE PEX6"/>
    <property type="match status" value="1"/>
</dbReference>
<keyword evidence="4" id="KW-0547">Nucleotide-binding</keyword>
<keyword evidence="3" id="KW-0962">Peroxisome biogenesis</keyword>
<dbReference type="Pfam" id="PF00004">
    <property type="entry name" value="AAA"/>
    <property type="match status" value="2"/>
</dbReference>
<dbReference type="OrthoDB" id="2187at2759"/>
<dbReference type="Pfam" id="PF25395">
    <property type="entry name" value="DPBB_PEX6"/>
    <property type="match status" value="1"/>
</dbReference>
<gene>
    <name evidence="12" type="ORF">NHX12_018477</name>
</gene>
<dbReference type="InterPro" id="IPR027417">
    <property type="entry name" value="P-loop_NTPase"/>
</dbReference>
<dbReference type="PROSITE" id="PS00674">
    <property type="entry name" value="AAA"/>
    <property type="match status" value="1"/>
</dbReference>
<evidence type="ECO:0000256" key="4">
    <source>
        <dbReference type="ARBA" id="ARBA00022741"/>
    </source>
</evidence>
<dbReference type="InterPro" id="IPR003959">
    <property type="entry name" value="ATPase_AAA_core"/>
</dbReference>
<evidence type="ECO:0000256" key="5">
    <source>
        <dbReference type="ARBA" id="ARBA00022801"/>
    </source>
</evidence>
<dbReference type="PANTHER" id="PTHR23077">
    <property type="entry name" value="AAA-FAMILY ATPASE"/>
    <property type="match status" value="1"/>
</dbReference>
<dbReference type="FunFam" id="3.40.50.300:FF:000109">
    <property type="entry name" value="Peroxisomal biogenesis factor 6"/>
    <property type="match status" value="1"/>
</dbReference>
<dbReference type="InterPro" id="IPR050168">
    <property type="entry name" value="AAA_ATPase_domain"/>
</dbReference>
<comment type="caution">
    <text evidence="12">The sequence shown here is derived from an EMBL/GenBank/DDBJ whole genome shotgun (WGS) entry which is preliminary data.</text>
</comment>
<comment type="subcellular location">
    <subcellularLocation>
        <location evidence="1">Membrane</location>
    </subcellularLocation>
</comment>
<dbReference type="SMART" id="SM00382">
    <property type="entry name" value="AAA"/>
    <property type="match status" value="1"/>
</dbReference>
<name>A0A9Q0IYI6_9TELE</name>
<organism evidence="12 13">
    <name type="scientific">Muraenolepis orangiensis</name>
    <name type="common">Patagonian moray cod</name>
    <dbReference type="NCBI Taxonomy" id="630683"/>
    <lineage>
        <taxon>Eukaryota</taxon>
        <taxon>Metazoa</taxon>
        <taxon>Chordata</taxon>
        <taxon>Craniata</taxon>
        <taxon>Vertebrata</taxon>
        <taxon>Euteleostomi</taxon>
        <taxon>Actinopterygii</taxon>
        <taxon>Neopterygii</taxon>
        <taxon>Teleostei</taxon>
        <taxon>Neoteleostei</taxon>
        <taxon>Acanthomorphata</taxon>
        <taxon>Zeiogadaria</taxon>
        <taxon>Gadariae</taxon>
        <taxon>Gadiformes</taxon>
        <taxon>Muraenolepidoidei</taxon>
        <taxon>Muraenolepididae</taxon>
        <taxon>Muraenolepis</taxon>
    </lineage>
</organism>
<feature type="domain" description="AAA+ ATPase" evidence="11">
    <location>
        <begin position="697"/>
        <end position="820"/>
    </location>
</feature>
<evidence type="ECO:0000259" key="11">
    <source>
        <dbReference type="SMART" id="SM00382"/>
    </source>
</evidence>
<dbReference type="InterPro" id="IPR057604">
    <property type="entry name" value="DPBB_PEX6"/>
</dbReference>
<dbReference type="InterPro" id="IPR003593">
    <property type="entry name" value="AAA+_ATPase"/>
</dbReference>
<evidence type="ECO:0000256" key="7">
    <source>
        <dbReference type="ARBA" id="ARBA00023136"/>
    </source>
</evidence>
<dbReference type="GO" id="GO:0005778">
    <property type="term" value="C:peroxisomal membrane"/>
    <property type="evidence" value="ECO:0007669"/>
    <property type="project" value="TreeGrafter"/>
</dbReference>
<protein>
    <recommendedName>
        <fullName evidence="8">Peroxisomal ATPase PEX6</fullName>
    </recommendedName>
    <alternativeName>
        <fullName evidence="9">Peroxin-6</fullName>
    </alternativeName>
</protein>
<dbReference type="GO" id="GO:0005524">
    <property type="term" value="F:ATP binding"/>
    <property type="evidence" value="ECO:0007669"/>
    <property type="project" value="UniProtKB-KW"/>
</dbReference>
<evidence type="ECO:0000313" key="12">
    <source>
        <dbReference type="EMBL" id="KAJ3614908.1"/>
    </source>
</evidence>
<dbReference type="Gene3D" id="1.10.8.60">
    <property type="match status" value="2"/>
</dbReference>
<dbReference type="Gene3D" id="3.40.50.300">
    <property type="entry name" value="P-loop containing nucleotide triphosphate hydrolases"/>
    <property type="match status" value="2"/>
</dbReference>
<evidence type="ECO:0000256" key="9">
    <source>
        <dbReference type="ARBA" id="ARBA00034920"/>
    </source>
</evidence>
<dbReference type="FunFam" id="1.10.8.60:FF:000039">
    <property type="entry name" value="peroxisome biogenesis factor 6"/>
    <property type="match status" value="1"/>
</dbReference>
<keyword evidence="5" id="KW-0378">Hydrolase</keyword>
<dbReference type="EMBL" id="JANIIK010000034">
    <property type="protein sequence ID" value="KAJ3614908.1"/>
    <property type="molecule type" value="Genomic_DNA"/>
</dbReference>
<evidence type="ECO:0000256" key="2">
    <source>
        <dbReference type="ARBA" id="ARBA00006914"/>
    </source>
</evidence>
<evidence type="ECO:0000256" key="6">
    <source>
        <dbReference type="ARBA" id="ARBA00022840"/>
    </source>
</evidence>
<proteinExistence type="inferred from homology"/>
<keyword evidence="13" id="KW-1185">Reference proteome</keyword>
<evidence type="ECO:0000256" key="3">
    <source>
        <dbReference type="ARBA" id="ARBA00022593"/>
    </source>
</evidence>
<evidence type="ECO:0000256" key="1">
    <source>
        <dbReference type="ARBA" id="ARBA00004370"/>
    </source>
</evidence>
<dbReference type="InterPro" id="IPR003960">
    <property type="entry name" value="ATPase_AAA_CS"/>
</dbReference>